<evidence type="ECO:0000256" key="2">
    <source>
        <dbReference type="ARBA" id="ARBA00006706"/>
    </source>
</evidence>
<dbReference type="OrthoDB" id="6921389at2759"/>
<dbReference type="EMBL" id="BFAD01000003">
    <property type="protein sequence ID" value="GBE80633.1"/>
    <property type="molecule type" value="Genomic_DNA"/>
</dbReference>
<evidence type="ECO:0008006" key="7">
    <source>
        <dbReference type="Google" id="ProtNLM"/>
    </source>
</evidence>
<dbReference type="GO" id="GO:0004659">
    <property type="term" value="F:prenyltransferase activity"/>
    <property type="evidence" value="ECO:0007669"/>
    <property type="project" value="InterPro"/>
</dbReference>
<keyword evidence="3" id="KW-0479">Metal-binding</keyword>
<dbReference type="Gene3D" id="1.10.600.10">
    <property type="entry name" value="Farnesyl Diphosphate Synthase"/>
    <property type="match status" value="1"/>
</dbReference>
<dbReference type="RefSeq" id="XP_027611546.1">
    <property type="nucleotide sequence ID" value="XM_027755745.1"/>
</dbReference>
<dbReference type="AlphaFoldDB" id="A0A401GEV3"/>
<reference evidence="5 6" key="1">
    <citation type="journal article" date="2018" name="Sci. Rep.">
        <title>Genome sequence of the cauliflower mushroom Sparassis crispa (Hanabiratake) and its association with beneficial usage.</title>
        <authorList>
            <person name="Kiyama R."/>
            <person name="Furutani Y."/>
            <person name="Kawaguchi K."/>
            <person name="Nakanishi T."/>
        </authorList>
    </citation>
    <scope>NUCLEOTIDE SEQUENCE [LARGE SCALE GENOMIC DNA]</scope>
</reference>
<dbReference type="STRING" id="139825.A0A401GEV3"/>
<comment type="caution">
    <text evidence="5">The sequence shown here is derived from an EMBL/GenBank/DDBJ whole genome shotgun (WGS) entry which is preliminary data.</text>
</comment>
<evidence type="ECO:0000256" key="4">
    <source>
        <dbReference type="ARBA" id="ARBA00022842"/>
    </source>
</evidence>
<evidence type="ECO:0000313" key="6">
    <source>
        <dbReference type="Proteomes" id="UP000287166"/>
    </source>
</evidence>
<dbReference type="Proteomes" id="UP000287166">
    <property type="component" value="Unassembled WGS sequence"/>
</dbReference>
<dbReference type="GO" id="GO:0008299">
    <property type="term" value="P:isoprenoid biosynthetic process"/>
    <property type="evidence" value="ECO:0007669"/>
    <property type="project" value="InterPro"/>
</dbReference>
<keyword evidence="6" id="KW-1185">Reference proteome</keyword>
<dbReference type="GO" id="GO:0046872">
    <property type="term" value="F:metal ion binding"/>
    <property type="evidence" value="ECO:0007669"/>
    <property type="project" value="UniProtKB-KW"/>
</dbReference>
<comment type="similarity">
    <text evidence="2">Belongs to the FPP/GGPP synthase family.</text>
</comment>
<gene>
    <name evidence="5" type="ORF">SCP_0303500</name>
</gene>
<dbReference type="InterPro" id="IPR008949">
    <property type="entry name" value="Isoprenoid_synthase_dom_sf"/>
</dbReference>
<protein>
    <recommendedName>
        <fullName evidence="7">Terpenoid synthase</fullName>
    </recommendedName>
</protein>
<dbReference type="PANTHER" id="PTHR12001:SF44">
    <property type="entry name" value="GERANYLGERANYL PYROPHOSPHATE SYNTHASE"/>
    <property type="match status" value="1"/>
</dbReference>
<proteinExistence type="inferred from homology"/>
<sequence length="137" mass="15499">MVACSTANHDLDYMRLVNLFSIFYQIRDDYANLPNAKEYTVHKGYAEDLTEGKFSFPVIHGINADPSDTRILNILQKRPSSPTLKTHAVAYLSDHTKSLEYTANTIRVLEAQIRGEIRQLGGNHVWEAIIDGLHIDV</sequence>
<dbReference type="InParanoid" id="A0A401GEV3"/>
<dbReference type="SUPFAM" id="SSF48576">
    <property type="entry name" value="Terpenoid synthases"/>
    <property type="match status" value="1"/>
</dbReference>
<keyword evidence="4" id="KW-0460">Magnesium</keyword>
<evidence type="ECO:0000256" key="3">
    <source>
        <dbReference type="ARBA" id="ARBA00022723"/>
    </source>
</evidence>
<dbReference type="InterPro" id="IPR000092">
    <property type="entry name" value="Polyprenyl_synt"/>
</dbReference>
<comment type="cofactor">
    <cofactor evidence="1">
        <name>Mg(2+)</name>
        <dbReference type="ChEBI" id="CHEBI:18420"/>
    </cofactor>
</comment>
<dbReference type="PANTHER" id="PTHR12001">
    <property type="entry name" value="GERANYLGERANYL PYROPHOSPHATE SYNTHASE"/>
    <property type="match status" value="1"/>
</dbReference>
<accession>A0A401GEV3</accession>
<name>A0A401GEV3_9APHY</name>
<organism evidence="5 6">
    <name type="scientific">Sparassis crispa</name>
    <dbReference type="NCBI Taxonomy" id="139825"/>
    <lineage>
        <taxon>Eukaryota</taxon>
        <taxon>Fungi</taxon>
        <taxon>Dikarya</taxon>
        <taxon>Basidiomycota</taxon>
        <taxon>Agaricomycotina</taxon>
        <taxon>Agaricomycetes</taxon>
        <taxon>Polyporales</taxon>
        <taxon>Sparassidaceae</taxon>
        <taxon>Sparassis</taxon>
    </lineage>
</organism>
<evidence type="ECO:0000256" key="1">
    <source>
        <dbReference type="ARBA" id="ARBA00001946"/>
    </source>
</evidence>
<dbReference type="GeneID" id="38777550"/>
<evidence type="ECO:0000313" key="5">
    <source>
        <dbReference type="EMBL" id="GBE80633.1"/>
    </source>
</evidence>
<dbReference type="Pfam" id="PF00348">
    <property type="entry name" value="polyprenyl_synt"/>
    <property type="match status" value="1"/>
</dbReference>